<evidence type="ECO:0000256" key="12">
    <source>
        <dbReference type="ARBA" id="ARBA00023204"/>
    </source>
</evidence>
<evidence type="ECO:0000256" key="11">
    <source>
        <dbReference type="ARBA" id="ARBA00023014"/>
    </source>
</evidence>
<evidence type="ECO:0000313" key="16">
    <source>
        <dbReference type="EMBL" id="KAH7576574.1"/>
    </source>
</evidence>
<evidence type="ECO:0000256" key="13">
    <source>
        <dbReference type="ARBA" id="ARBA00023295"/>
    </source>
</evidence>
<sequence>MTSLVWSHKPLSRELEIFSKLGSTNSCRGLSGTHNCRSSIIAMDETKKRQRKNKKRQSPQEKTALPTDPEADIEDLFSEKEVKQIRVSLLEWYDKNRRELPWREKSENDGGGEEEKRAYGVWVSEIMLQQTRVQTVIEYYNRWMNKWPTIHHLAQASLEEVNEMWAGLGYYRRARFLLEGAKMIVDGGGGFPNTVSALRKVPGIGNYTAGAVASIAFKEAVPVVDGNVIRVLARLKAISANPKDSLTVKKFWKLAAQLVDPCRPGDFNQSLMELGATVCTPLNLSCASCPVSSQCRALSMSKHDSSVLVTDYPIKVEKTRQRHDISAACVVEILGGQDGSEVNQPDSRFLLVKRPDEGLLAGLWEFTSVMLDEEVDLARRRKEIDCFLKKWFGLDSKKNCSIVLREDVGEFVHIFSHIRLKVYVELLVLRLKGGMNDWLEKQKKGTMAWKCVDGKALSNMGLTSGVRKILLPFIALSESVLLSAQHYADNLSGCNWLFKIALGGRAVGVSSFSSSSSYLCRHVKATTSSAFSLQMVSKWATSRGCIACSAVQETSTSAVAAEKEEVKTAEKAEKEAPAKPKPSAKAAKAPAKPLPQLMEEDVIPSLKAILEAQNDLSDIELSFQDNKLEGSFIKNGIGYYFWAFFPDGVLTGPKGFSLSSYGQEASTVEPFLIDERKITAKHIVFWVEKRLAAQGIIPVWKE</sequence>
<dbReference type="EC" id="3.2.2.31" evidence="4"/>
<comment type="catalytic activity">
    <reaction evidence="1">
        <text>Hydrolyzes free adenine bases from 7,8-dihydro-8-oxoguanine:adenine mismatched double-stranded DNA, leaving an apurinic site.</text>
        <dbReference type="EC" id="3.2.2.31"/>
    </reaction>
</comment>
<dbReference type="Pfam" id="PF11210">
    <property type="entry name" value="DUF2996"/>
    <property type="match status" value="1"/>
</dbReference>
<dbReference type="InterPro" id="IPR003265">
    <property type="entry name" value="HhH-GPD_domain"/>
</dbReference>
<dbReference type="InterPro" id="IPR011257">
    <property type="entry name" value="DNA_glycosylase"/>
</dbReference>
<dbReference type="PANTHER" id="PTHR42944:SF1">
    <property type="entry name" value="ADENINE DNA GLYCOSYLASE"/>
    <property type="match status" value="1"/>
</dbReference>
<dbReference type="PANTHER" id="PTHR42944">
    <property type="entry name" value="ADENINE DNA GLYCOSYLASE"/>
    <property type="match status" value="1"/>
</dbReference>
<feature type="region of interest" description="Disordered" evidence="14">
    <location>
        <begin position="40"/>
        <end position="69"/>
    </location>
</feature>
<dbReference type="Pfam" id="PF14815">
    <property type="entry name" value="NUDIX_4"/>
    <property type="match status" value="1"/>
</dbReference>
<protein>
    <recommendedName>
        <fullName evidence="5">Adenine DNA glycosylase</fullName>
        <ecNumber evidence="4">3.2.2.31</ecNumber>
    </recommendedName>
</protein>
<gene>
    <name evidence="16" type="ORF">JRO89_XS01G0111800</name>
</gene>
<evidence type="ECO:0000256" key="10">
    <source>
        <dbReference type="ARBA" id="ARBA00023004"/>
    </source>
</evidence>
<evidence type="ECO:0000256" key="2">
    <source>
        <dbReference type="ARBA" id="ARBA00001966"/>
    </source>
</evidence>
<keyword evidence="11" id="KW-0411">Iron-sulfur</keyword>
<evidence type="ECO:0000256" key="3">
    <source>
        <dbReference type="ARBA" id="ARBA00008343"/>
    </source>
</evidence>
<keyword evidence="10" id="KW-0408">Iron</keyword>
<keyword evidence="6" id="KW-0004">4Fe-4S</keyword>
<dbReference type="Gene3D" id="3.90.79.10">
    <property type="entry name" value="Nucleoside Triphosphate Pyrophosphohydrolase"/>
    <property type="match status" value="1"/>
</dbReference>
<feature type="compositionally biased region" description="Basic residues" evidence="14">
    <location>
        <begin position="48"/>
        <end position="57"/>
    </location>
</feature>
<evidence type="ECO:0000313" key="17">
    <source>
        <dbReference type="Proteomes" id="UP000827721"/>
    </source>
</evidence>
<dbReference type="Pfam" id="PF00730">
    <property type="entry name" value="HhH-GPD"/>
    <property type="match status" value="1"/>
</dbReference>
<evidence type="ECO:0000256" key="1">
    <source>
        <dbReference type="ARBA" id="ARBA00000843"/>
    </source>
</evidence>
<evidence type="ECO:0000256" key="5">
    <source>
        <dbReference type="ARBA" id="ARBA00022023"/>
    </source>
</evidence>
<keyword evidence="8" id="KW-0227">DNA damage</keyword>
<reference evidence="16 17" key="1">
    <citation type="submission" date="2021-02" db="EMBL/GenBank/DDBJ databases">
        <title>Plant Genome Project.</title>
        <authorList>
            <person name="Zhang R.-G."/>
        </authorList>
    </citation>
    <scope>NUCLEOTIDE SEQUENCE [LARGE SCALE GENOMIC DNA]</scope>
    <source>
        <tissue evidence="16">Leaves</tissue>
    </source>
</reference>
<feature type="domain" description="HhH-GPD" evidence="15">
    <location>
        <begin position="127"/>
        <end position="277"/>
    </location>
</feature>
<evidence type="ECO:0000256" key="14">
    <source>
        <dbReference type="SAM" id="MobiDB-lite"/>
    </source>
</evidence>
<keyword evidence="7" id="KW-0479">Metal-binding</keyword>
<keyword evidence="13" id="KW-0326">Glycosidase</keyword>
<evidence type="ECO:0000256" key="4">
    <source>
        <dbReference type="ARBA" id="ARBA00012045"/>
    </source>
</evidence>
<dbReference type="InterPro" id="IPR021374">
    <property type="entry name" value="DUF2996"/>
</dbReference>
<dbReference type="CDD" id="cd03431">
    <property type="entry name" value="NUDIX_DNA_Glycosylase_C-MutY"/>
    <property type="match status" value="1"/>
</dbReference>
<dbReference type="InterPro" id="IPR029119">
    <property type="entry name" value="MutY_C"/>
</dbReference>
<proteinExistence type="inferred from homology"/>
<evidence type="ECO:0000256" key="9">
    <source>
        <dbReference type="ARBA" id="ARBA00022801"/>
    </source>
</evidence>
<keyword evidence="12" id="KW-0234">DNA repair</keyword>
<evidence type="ECO:0000256" key="6">
    <source>
        <dbReference type="ARBA" id="ARBA00022485"/>
    </source>
</evidence>
<feature type="compositionally biased region" description="Basic and acidic residues" evidence="14">
    <location>
        <begin position="562"/>
        <end position="578"/>
    </location>
</feature>
<feature type="compositionally biased region" description="Low complexity" evidence="14">
    <location>
        <begin position="581"/>
        <end position="591"/>
    </location>
</feature>
<dbReference type="CDD" id="cd00056">
    <property type="entry name" value="ENDO3c"/>
    <property type="match status" value="1"/>
</dbReference>
<dbReference type="InterPro" id="IPR023170">
    <property type="entry name" value="HhH_base_excis_C"/>
</dbReference>
<evidence type="ECO:0000256" key="7">
    <source>
        <dbReference type="ARBA" id="ARBA00022723"/>
    </source>
</evidence>
<name>A0ABQ8IIN3_9ROSI</name>
<dbReference type="Proteomes" id="UP000827721">
    <property type="component" value="Unassembled WGS sequence"/>
</dbReference>
<feature type="region of interest" description="Disordered" evidence="14">
    <location>
        <begin position="562"/>
        <end position="592"/>
    </location>
</feature>
<comment type="cofactor">
    <cofactor evidence="2">
        <name>[4Fe-4S] cluster</name>
        <dbReference type="ChEBI" id="CHEBI:49883"/>
    </cofactor>
</comment>
<dbReference type="InterPro" id="IPR044298">
    <property type="entry name" value="MIG/MutY"/>
</dbReference>
<organism evidence="16 17">
    <name type="scientific">Xanthoceras sorbifolium</name>
    <dbReference type="NCBI Taxonomy" id="99658"/>
    <lineage>
        <taxon>Eukaryota</taxon>
        <taxon>Viridiplantae</taxon>
        <taxon>Streptophyta</taxon>
        <taxon>Embryophyta</taxon>
        <taxon>Tracheophyta</taxon>
        <taxon>Spermatophyta</taxon>
        <taxon>Magnoliopsida</taxon>
        <taxon>eudicotyledons</taxon>
        <taxon>Gunneridae</taxon>
        <taxon>Pentapetalae</taxon>
        <taxon>rosids</taxon>
        <taxon>malvids</taxon>
        <taxon>Sapindales</taxon>
        <taxon>Sapindaceae</taxon>
        <taxon>Xanthoceroideae</taxon>
        <taxon>Xanthoceras</taxon>
    </lineage>
</organism>
<keyword evidence="9" id="KW-0378">Hydrolase</keyword>
<dbReference type="Gene3D" id="1.10.1670.10">
    <property type="entry name" value="Helix-hairpin-Helix base-excision DNA repair enzymes (C-terminal)"/>
    <property type="match status" value="1"/>
</dbReference>
<comment type="similarity">
    <text evidence="3">Belongs to the Nth/MutY family.</text>
</comment>
<comment type="caution">
    <text evidence="16">The sequence shown here is derived from an EMBL/GenBank/DDBJ whole genome shotgun (WGS) entry which is preliminary data.</text>
</comment>
<dbReference type="Gene3D" id="1.10.340.30">
    <property type="entry name" value="Hypothetical protein, domain 2"/>
    <property type="match status" value="1"/>
</dbReference>
<dbReference type="SMART" id="SM00478">
    <property type="entry name" value="ENDO3c"/>
    <property type="match status" value="1"/>
</dbReference>
<dbReference type="SUPFAM" id="SSF55811">
    <property type="entry name" value="Nudix"/>
    <property type="match status" value="1"/>
</dbReference>
<dbReference type="EMBL" id="JAFEMO010000001">
    <property type="protein sequence ID" value="KAH7576574.1"/>
    <property type="molecule type" value="Genomic_DNA"/>
</dbReference>
<accession>A0ABQ8IIN3</accession>
<keyword evidence="17" id="KW-1185">Reference proteome</keyword>
<dbReference type="InterPro" id="IPR015797">
    <property type="entry name" value="NUDIX_hydrolase-like_dom_sf"/>
</dbReference>
<evidence type="ECO:0000256" key="8">
    <source>
        <dbReference type="ARBA" id="ARBA00022763"/>
    </source>
</evidence>
<dbReference type="SUPFAM" id="SSF48150">
    <property type="entry name" value="DNA-glycosylase"/>
    <property type="match status" value="1"/>
</dbReference>
<evidence type="ECO:0000259" key="15">
    <source>
        <dbReference type="SMART" id="SM00478"/>
    </source>
</evidence>